<organism evidence="4 5">
    <name type="scientific">Neorhizobium alkalisoli</name>
    <dbReference type="NCBI Taxonomy" id="528178"/>
    <lineage>
        <taxon>Bacteria</taxon>
        <taxon>Pseudomonadati</taxon>
        <taxon>Pseudomonadota</taxon>
        <taxon>Alphaproteobacteria</taxon>
        <taxon>Hyphomicrobiales</taxon>
        <taxon>Rhizobiaceae</taxon>
        <taxon>Rhizobium/Agrobacterium group</taxon>
        <taxon>Neorhizobium</taxon>
    </lineage>
</organism>
<evidence type="ECO:0000256" key="2">
    <source>
        <dbReference type="ARBA" id="ARBA00023002"/>
    </source>
</evidence>
<dbReference type="PANTHER" id="PTHR10204:SF34">
    <property type="entry name" value="NAD(P)H DEHYDROGENASE [QUINONE] 1 ISOFORM 1"/>
    <property type="match status" value="1"/>
</dbReference>
<dbReference type="Pfam" id="PF02525">
    <property type="entry name" value="Flavodoxin_2"/>
    <property type="match status" value="1"/>
</dbReference>
<name>A0A561R7J9_9HYPH</name>
<comment type="similarity">
    <text evidence="1">Belongs to the NAD(P)H dehydrogenase (quinone) family.</text>
</comment>
<dbReference type="GO" id="GO:0005829">
    <property type="term" value="C:cytosol"/>
    <property type="evidence" value="ECO:0007669"/>
    <property type="project" value="TreeGrafter"/>
</dbReference>
<keyword evidence="2" id="KW-0560">Oxidoreductase</keyword>
<reference evidence="4 5" key="1">
    <citation type="submission" date="2019-06" db="EMBL/GenBank/DDBJ databases">
        <title>Sorghum-associated microbial communities from plants grown in Nebraska, USA.</title>
        <authorList>
            <person name="Schachtman D."/>
        </authorList>
    </citation>
    <scope>NUCLEOTIDE SEQUENCE [LARGE SCALE GENOMIC DNA]</scope>
    <source>
        <strain evidence="4 5">1225</strain>
    </source>
</reference>
<accession>A0A561R7J9</accession>
<dbReference type="RefSeq" id="WP_186458108.1">
    <property type="nucleotide sequence ID" value="NZ_VIWP01000001.1"/>
</dbReference>
<dbReference type="PANTHER" id="PTHR10204">
    <property type="entry name" value="NAD P H OXIDOREDUCTASE-RELATED"/>
    <property type="match status" value="1"/>
</dbReference>
<dbReference type="SUPFAM" id="SSF52218">
    <property type="entry name" value="Flavoproteins"/>
    <property type="match status" value="1"/>
</dbReference>
<evidence type="ECO:0000313" key="4">
    <source>
        <dbReference type="EMBL" id="TWF58594.1"/>
    </source>
</evidence>
<evidence type="ECO:0000256" key="1">
    <source>
        <dbReference type="ARBA" id="ARBA00006252"/>
    </source>
</evidence>
<feature type="domain" description="Flavodoxin-like fold" evidence="3">
    <location>
        <begin position="1"/>
        <end position="209"/>
    </location>
</feature>
<sequence>MKTFIVYAHPEPKSFNGALKDRAVKLFEAAGHQVEISDLYGMGFKPLIDQADFADPANPDMLQIPREQEHAHASGTTAADIAAEQQKLLWADFILFQFPLWLYSQPAILKGWMERVFSSGFAHEVKADVAGRRWFENGGLKGRRVMLSLTCAGSDLAFGPTGRHGDMERILWPIHNALRYAGLDVMPPHVAYAVLRGGEDHRAEILENFDRHLTEAWSGTPLSFHRLDEYDDQHQLNADVIPRTAGQWRR</sequence>
<gene>
    <name evidence="4" type="ORF">FHW37_101398</name>
</gene>
<dbReference type="EMBL" id="VIWP01000001">
    <property type="protein sequence ID" value="TWF58594.1"/>
    <property type="molecule type" value="Genomic_DNA"/>
</dbReference>
<dbReference type="Gene3D" id="3.40.50.360">
    <property type="match status" value="1"/>
</dbReference>
<keyword evidence="5" id="KW-1185">Reference proteome</keyword>
<dbReference type="Proteomes" id="UP000320653">
    <property type="component" value="Unassembled WGS sequence"/>
</dbReference>
<evidence type="ECO:0000313" key="5">
    <source>
        <dbReference type="Proteomes" id="UP000320653"/>
    </source>
</evidence>
<comment type="caution">
    <text evidence="4">The sequence shown here is derived from an EMBL/GenBank/DDBJ whole genome shotgun (WGS) entry which is preliminary data.</text>
</comment>
<dbReference type="InterPro" id="IPR051545">
    <property type="entry name" value="NAD(P)H_dehydrogenase_qn"/>
</dbReference>
<dbReference type="GO" id="GO:0003955">
    <property type="term" value="F:NAD(P)H dehydrogenase (quinone) activity"/>
    <property type="evidence" value="ECO:0007669"/>
    <property type="project" value="TreeGrafter"/>
</dbReference>
<dbReference type="InterPro" id="IPR003680">
    <property type="entry name" value="Flavodoxin_fold"/>
</dbReference>
<proteinExistence type="inferred from homology"/>
<evidence type="ECO:0000259" key="3">
    <source>
        <dbReference type="Pfam" id="PF02525"/>
    </source>
</evidence>
<dbReference type="InterPro" id="IPR029039">
    <property type="entry name" value="Flavoprotein-like_sf"/>
</dbReference>
<dbReference type="AlphaFoldDB" id="A0A561R7J9"/>
<protein>
    <submittedName>
        <fullName evidence="4">NAD(P)H dehydrogenase (Quinone)</fullName>
    </submittedName>
</protein>